<name>A0A523UVS4_UNCT6</name>
<gene>
    <name evidence="1" type="ORF">E3J62_03805</name>
</gene>
<dbReference type="InterPro" id="IPR036177">
    <property type="entry name" value="Peptidase_M55_sf"/>
</dbReference>
<comment type="caution">
    <text evidence="1">The sequence shown here is derived from an EMBL/GenBank/DDBJ whole genome shotgun (WGS) entry which is preliminary data.</text>
</comment>
<dbReference type="Proteomes" id="UP000315525">
    <property type="component" value="Unassembled WGS sequence"/>
</dbReference>
<dbReference type="Gene3D" id="3.40.50.10780">
    <property type="entry name" value="Dipeptide transport protein"/>
    <property type="match status" value="1"/>
</dbReference>
<dbReference type="EMBL" id="SOJN01000048">
    <property type="protein sequence ID" value="TET46580.1"/>
    <property type="molecule type" value="Genomic_DNA"/>
</dbReference>
<dbReference type="Gene3D" id="3.30.1360.130">
    <property type="entry name" value="Dipeptide transport protein"/>
    <property type="match status" value="1"/>
</dbReference>
<protein>
    <recommendedName>
        <fullName evidence="3">Aminopeptidase</fullName>
    </recommendedName>
</protein>
<dbReference type="AlphaFoldDB" id="A0A523UVS4"/>
<reference evidence="1 2" key="1">
    <citation type="submission" date="2019-03" db="EMBL/GenBank/DDBJ databases">
        <title>Metabolic potential of uncultured bacteria and archaea associated with petroleum seepage in deep-sea sediments.</title>
        <authorList>
            <person name="Dong X."/>
            <person name="Hubert C."/>
        </authorList>
    </citation>
    <scope>NUCLEOTIDE SEQUENCE [LARGE SCALE GENOMIC DNA]</scope>
    <source>
        <strain evidence="1">E44_bin18</strain>
    </source>
</reference>
<dbReference type="SUPFAM" id="SSF63992">
    <property type="entry name" value="Dipeptide transport protein"/>
    <property type="match status" value="1"/>
</dbReference>
<dbReference type="Pfam" id="PF04951">
    <property type="entry name" value="Peptidase_M55"/>
    <property type="match status" value="1"/>
</dbReference>
<dbReference type="InterPro" id="IPR027476">
    <property type="entry name" value="DppA_N"/>
</dbReference>
<evidence type="ECO:0008006" key="3">
    <source>
        <dbReference type="Google" id="ProtNLM"/>
    </source>
</evidence>
<proteinExistence type="predicted"/>
<accession>A0A523UVS4</accession>
<dbReference type="InterPro" id="IPR007035">
    <property type="entry name" value="Peptidase_M55"/>
</dbReference>
<organism evidence="1 2">
    <name type="scientific">candidate division TA06 bacterium</name>
    <dbReference type="NCBI Taxonomy" id="2250710"/>
    <lineage>
        <taxon>Bacteria</taxon>
        <taxon>Bacteria division TA06</taxon>
    </lineage>
</organism>
<sequence length="312" mass="34626">MKVLVFSDMEGASGINTYEQVIKEFGEPFEEGRRLLMGDINAAIVGLSEAGATDFVVADSHRRGSPPNVVDDKLQQNATVIRGDDISRYDYSGLAAQVLVGFHSKAGTESGFLSHTMSSLLGFAVRVNGRWAGEGELEIWKAGRFDVPTIMAAGDSALASEIKSFFSDIPTVAVKASESRTQVHCLDPKDTQDEIRKTAAHALNSLASFKVNIVREPINLVIAFKSEELTDWAAKMPRVKRIHKRAISYEAKDWEEARAAYHTAYHLAFRVVDPATARLGDDERVKEMRKELVRKMIRERWALPLEPLPNIP</sequence>
<evidence type="ECO:0000313" key="1">
    <source>
        <dbReference type="EMBL" id="TET46580.1"/>
    </source>
</evidence>
<evidence type="ECO:0000313" key="2">
    <source>
        <dbReference type="Proteomes" id="UP000315525"/>
    </source>
</evidence>